<evidence type="ECO:0000313" key="2">
    <source>
        <dbReference type="Proteomes" id="UP000789396"/>
    </source>
</evidence>
<feature type="non-terminal residue" evidence="1">
    <location>
        <position position="1"/>
    </location>
</feature>
<evidence type="ECO:0000313" key="1">
    <source>
        <dbReference type="EMBL" id="CAG8749398.1"/>
    </source>
</evidence>
<accession>A0A9N9IUW7</accession>
<dbReference type="EMBL" id="CAJVPZ010035582">
    <property type="protein sequence ID" value="CAG8749398.1"/>
    <property type="molecule type" value="Genomic_DNA"/>
</dbReference>
<protein>
    <submittedName>
        <fullName evidence="1">11075_t:CDS:1</fullName>
    </submittedName>
</protein>
<gene>
    <name evidence="1" type="ORF">RFULGI_LOCUS13486</name>
</gene>
<keyword evidence="2" id="KW-1185">Reference proteome</keyword>
<feature type="non-terminal residue" evidence="1">
    <location>
        <position position="93"/>
    </location>
</feature>
<sequence>DKLKKRGFPSNINTTASGFDLKDLQLLKVDFQPTPFKSDILPNVDEYILPNIGEKELLNPKFNIENFKEISDHQVQAFLIDLREIIKNLHSDE</sequence>
<proteinExistence type="predicted"/>
<dbReference type="OrthoDB" id="10468172at2759"/>
<reference evidence="1" key="1">
    <citation type="submission" date="2021-06" db="EMBL/GenBank/DDBJ databases">
        <authorList>
            <person name="Kallberg Y."/>
            <person name="Tangrot J."/>
            <person name="Rosling A."/>
        </authorList>
    </citation>
    <scope>NUCLEOTIDE SEQUENCE</scope>
    <source>
        <strain evidence="1">IN212</strain>
    </source>
</reference>
<dbReference type="Proteomes" id="UP000789396">
    <property type="component" value="Unassembled WGS sequence"/>
</dbReference>
<organism evidence="1 2">
    <name type="scientific">Racocetra fulgida</name>
    <dbReference type="NCBI Taxonomy" id="60492"/>
    <lineage>
        <taxon>Eukaryota</taxon>
        <taxon>Fungi</taxon>
        <taxon>Fungi incertae sedis</taxon>
        <taxon>Mucoromycota</taxon>
        <taxon>Glomeromycotina</taxon>
        <taxon>Glomeromycetes</taxon>
        <taxon>Diversisporales</taxon>
        <taxon>Gigasporaceae</taxon>
        <taxon>Racocetra</taxon>
    </lineage>
</organism>
<comment type="caution">
    <text evidence="1">The sequence shown here is derived from an EMBL/GenBank/DDBJ whole genome shotgun (WGS) entry which is preliminary data.</text>
</comment>
<name>A0A9N9IUW7_9GLOM</name>
<dbReference type="AlphaFoldDB" id="A0A9N9IUW7"/>